<evidence type="ECO:0000313" key="6">
    <source>
        <dbReference type="Proteomes" id="UP000824469"/>
    </source>
</evidence>
<accession>A0AA38F8S2</accession>
<evidence type="ECO:0000313" key="5">
    <source>
        <dbReference type="EMBL" id="KAH9293201.1"/>
    </source>
</evidence>
<gene>
    <name evidence="5" type="ORF">KI387_041596</name>
</gene>
<dbReference type="Pfam" id="PF01439">
    <property type="entry name" value="Metallothio_2"/>
    <property type="match status" value="1"/>
</dbReference>
<protein>
    <recommendedName>
        <fullName evidence="4">Metallothionein-like protein</fullName>
    </recommendedName>
</protein>
<evidence type="ECO:0000256" key="2">
    <source>
        <dbReference type="ARBA" id="ARBA00022723"/>
    </source>
</evidence>
<keyword evidence="2 4" id="KW-0479">Metal-binding</keyword>
<dbReference type="GO" id="GO:0046872">
    <property type="term" value="F:metal ion binding"/>
    <property type="evidence" value="ECO:0007669"/>
    <property type="project" value="UniProtKB-UniRule"/>
</dbReference>
<sequence length="134" mass="14490">MSCCGGKCGCGANCNCGSGCGGCKAFPEVSFIAATGSDMEYNEEVTVAGENGCKCAERLDSMKEDSISSIHEEQPKEGLNLSIRSTWFILAIAYEQCNVNVERGRYLLYIAHPGWNAPKDNAIRSFTKMITVDN</sequence>
<feature type="non-terminal residue" evidence="5">
    <location>
        <position position="1"/>
    </location>
</feature>
<evidence type="ECO:0000256" key="1">
    <source>
        <dbReference type="ARBA" id="ARBA00005802"/>
    </source>
</evidence>
<evidence type="ECO:0000256" key="4">
    <source>
        <dbReference type="RuleBase" id="RU369052"/>
    </source>
</evidence>
<reference evidence="5 6" key="1">
    <citation type="journal article" date="2021" name="Nat. Plants">
        <title>The Taxus genome provides insights into paclitaxel biosynthesis.</title>
        <authorList>
            <person name="Xiong X."/>
            <person name="Gou J."/>
            <person name="Liao Q."/>
            <person name="Li Y."/>
            <person name="Zhou Q."/>
            <person name="Bi G."/>
            <person name="Li C."/>
            <person name="Du R."/>
            <person name="Wang X."/>
            <person name="Sun T."/>
            <person name="Guo L."/>
            <person name="Liang H."/>
            <person name="Lu P."/>
            <person name="Wu Y."/>
            <person name="Zhang Z."/>
            <person name="Ro D.K."/>
            <person name="Shang Y."/>
            <person name="Huang S."/>
            <person name="Yan J."/>
        </authorList>
    </citation>
    <scope>NUCLEOTIDE SEQUENCE [LARGE SCALE GENOMIC DNA]</scope>
    <source>
        <strain evidence="5">Ta-2019</strain>
    </source>
</reference>
<organism evidence="5 6">
    <name type="scientific">Taxus chinensis</name>
    <name type="common">Chinese yew</name>
    <name type="synonym">Taxus wallichiana var. chinensis</name>
    <dbReference type="NCBI Taxonomy" id="29808"/>
    <lineage>
        <taxon>Eukaryota</taxon>
        <taxon>Viridiplantae</taxon>
        <taxon>Streptophyta</taxon>
        <taxon>Embryophyta</taxon>
        <taxon>Tracheophyta</taxon>
        <taxon>Spermatophyta</taxon>
        <taxon>Pinopsida</taxon>
        <taxon>Pinidae</taxon>
        <taxon>Conifers II</taxon>
        <taxon>Cupressales</taxon>
        <taxon>Taxaceae</taxon>
        <taxon>Taxus</taxon>
    </lineage>
</organism>
<dbReference type="EMBL" id="JAHRHJ020001466">
    <property type="protein sequence ID" value="KAH9293201.1"/>
    <property type="molecule type" value="Genomic_DNA"/>
</dbReference>
<dbReference type="AlphaFoldDB" id="A0AA38F8S2"/>
<name>A0AA38F8S2_TAXCH</name>
<comment type="similarity">
    <text evidence="1 4">Belongs to the metallothionein superfamily. Type 15 family.</text>
</comment>
<keyword evidence="6" id="KW-1185">Reference proteome</keyword>
<dbReference type="InterPro" id="IPR000347">
    <property type="entry name" value="Metalthion_15p"/>
</dbReference>
<proteinExistence type="inferred from homology"/>
<dbReference type="Proteomes" id="UP000824469">
    <property type="component" value="Unassembled WGS sequence"/>
</dbReference>
<comment type="caution">
    <text evidence="5">The sequence shown here is derived from an EMBL/GenBank/DDBJ whole genome shotgun (WGS) entry which is preliminary data.</text>
</comment>
<comment type="function">
    <text evidence="4">Metallothioneins have a high content of cysteine residues that bind various heavy metals.</text>
</comment>
<evidence type="ECO:0000256" key="3">
    <source>
        <dbReference type="ARBA" id="ARBA00022851"/>
    </source>
</evidence>
<keyword evidence="3 4" id="KW-0480">Metal-thiolate cluster</keyword>